<dbReference type="AlphaFoldDB" id="D0W095"/>
<dbReference type="STRING" id="546262.NEICINOT_03061"/>
<dbReference type="InterPro" id="IPR013413">
    <property type="entry name" value="CRISPR-assoc_prot_NE0113"/>
</dbReference>
<name>D0W095_NEICI</name>
<evidence type="ECO:0000313" key="3">
    <source>
        <dbReference type="Proteomes" id="UP000003294"/>
    </source>
</evidence>
<dbReference type="Pfam" id="PF09623">
    <property type="entry name" value="Cas_NE0113"/>
    <property type="match status" value="1"/>
</dbReference>
<sequence length="362" mass="41593">MKEKVLVAVSGMTPQIVTETVFALSQYQNWIPDRIEVLTTQAGADKVKSQLLGANGYFRRLCDEYALPDIRFDEDSVLIISDGKRDLDDIRTPEQNNAAADVIVRRIYDLCADEETELHVSIAGGRKSMGFYIGYALSLFGRRQDRMSHILVEEAFETHPEFFYPPKNPYFLNTRPYGMADASKAQVMLAEIPFVRMRKRCEDWALGEDWTFSQAVSRTQEMLDDVDVEIDAANGVLRFGSVVVDGLSPRQFSIYLVMARLCLEGRKIDCGSQCEFAEMVWADYAGRRDRVSDDVSLRKWLEEDSVKPQYIFFWNRFLEERSKITKVLLRALGEHGRRFGIVSRNKCYFLDVPPRLLSVVDR</sequence>
<feature type="domain" description="CRISPR system ring nuclease SSO2081-like" evidence="1">
    <location>
        <begin position="13"/>
        <end position="221"/>
    </location>
</feature>
<evidence type="ECO:0000259" key="1">
    <source>
        <dbReference type="Pfam" id="PF09623"/>
    </source>
</evidence>
<dbReference type="OrthoDB" id="9805822at2"/>
<proteinExistence type="predicted"/>
<reference evidence="2 3" key="1">
    <citation type="submission" date="2009-10" db="EMBL/GenBank/DDBJ databases">
        <authorList>
            <person name="Weinstock G."/>
            <person name="Sodergren E."/>
            <person name="Clifton S."/>
            <person name="Fulton L."/>
            <person name="Fulton B."/>
            <person name="Courtney L."/>
            <person name="Fronick C."/>
            <person name="Harrison M."/>
            <person name="Strong C."/>
            <person name="Farmer C."/>
            <person name="Delahaunty K."/>
            <person name="Markovic C."/>
            <person name="Hall O."/>
            <person name="Minx P."/>
            <person name="Tomlinson C."/>
            <person name="Mitreva M."/>
            <person name="Nelson J."/>
            <person name="Hou S."/>
            <person name="Wollam A."/>
            <person name="Pepin K.H."/>
            <person name="Johnson M."/>
            <person name="Bhonagiri V."/>
            <person name="Nash W.E."/>
            <person name="Warren W."/>
            <person name="Chinwalla A."/>
            <person name="Mardis E.R."/>
            <person name="Wilson R.K."/>
        </authorList>
    </citation>
    <scope>NUCLEOTIDE SEQUENCE [LARGE SCALE GENOMIC DNA]</scope>
    <source>
        <strain evidence="2 3">ATCC 14685</strain>
    </source>
</reference>
<dbReference type="NCBIfam" id="TIGR02584">
    <property type="entry name" value="cas_NE0113"/>
    <property type="match status" value="1"/>
</dbReference>
<evidence type="ECO:0000313" key="2">
    <source>
        <dbReference type="EMBL" id="EEZ72628.1"/>
    </source>
</evidence>
<protein>
    <submittedName>
        <fullName evidence="2">CRISPR-associated protein, NE0113 family</fullName>
    </submittedName>
</protein>
<organism evidence="2 3">
    <name type="scientific">Neisseria cinerea ATCC 14685</name>
    <dbReference type="NCBI Taxonomy" id="546262"/>
    <lineage>
        <taxon>Bacteria</taxon>
        <taxon>Pseudomonadati</taxon>
        <taxon>Pseudomonadota</taxon>
        <taxon>Betaproteobacteria</taxon>
        <taxon>Neisseriales</taxon>
        <taxon>Neisseriaceae</taxon>
        <taxon>Neisseria</taxon>
    </lineage>
</organism>
<dbReference type="InterPro" id="IPR019092">
    <property type="entry name" value="SSO2081-like_dom"/>
</dbReference>
<dbReference type="eggNOG" id="COG0745">
    <property type="taxonomic scope" value="Bacteria"/>
</dbReference>
<gene>
    <name evidence="2" type="ORF">NEICINOT_03061</name>
</gene>
<dbReference type="RefSeq" id="WP_003674544.1">
    <property type="nucleotide sequence ID" value="NZ_ACDY02000001.1"/>
</dbReference>
<comment type="caution">
    <text evidence="2">The sequence shown here is derived from an EMBL/GenBank/DDBJ whole genome shotgun (WGS) entry which is preliminary data.</text>
</comment>
<dbReference type="EMBL" id="ACDY02000001">
    <property type="protein sequence ID" value="EEZ72628.1"/>
    <property type="molecule type" value="Genomic_DNA"/>
</dbReference>
<accession>D0W095</accession>
<dbReference type="Proteomes" id="UP000003294">
    <property type="component" value="Unassembled WGS sequence"/>
</dbReference>